<dbReference type="Gene3D" id="3.90.950.10">
    <property type="match status" value="1"/>
</dbReference>
<keyword evidence="6" id="KW-0460">Magnesium</keyword>
<dbReference type="SUPFAM" id="SSF52972">
    <property type="entry name" value="ITPase-like"/>
    <property type="match status" value="1"/>
</dbReference>
<evidence type="ECO:0000256" key="9">
    <source>
        <dbReference type="ARBA" id="ARBA00038901"/>
    </source>
</evidence>
<evidence type="ECO:0000256" key="6">
    <source>
        <dbReference type="ARBA" id="ARBA00022842"/>
    </source>
</evidence>
<evidence type="ECO:0000313" key="13">
    <source>
        <dbReference type="EMBL" id="SKA92241.1"/>
    </source>
</evidence>
<evidence type="ECO:0000256" key="1">
    <source>
        <dbReference type="ARBA" id="ARBA00001936"/>
    </source>
</evidence>
<dbReference type="GO" id="GO:0046872">
    <property type="term" value="F:metal ion binding"/>
    <property type="evidence" value="ECO:0007669"/>
    <property type="project" value="UniProtKB-KW"/>
</dbReference>
<dbReference type="Proteomes" id="UP000190042">
    <property type="component" value="Unassembled WGS sequence"/>
</dbReference>
<dbReference type="InterPro" id="IPR026533">
    <property type="entry name" value="NTPase/PRRC1"/>
</dbReference>
<dbReference type="InterPro" id="IPR050299">
    <property type="entry name" value="YjjX_NTPase"/>
</dbReference>
<gene>
    <name evidence="13" type="ORF">SAMN04244570_1273</name>
</gene>
<dbReference type="RefSeq" id="WP_078816931.1">
    <property type="nucleotide sequence ID" value="NZ_FUYJ01000001.1"/>
</dbReference>
<evidence type="ECO:0000256" key="8">
    <source>
        <dbReference type="ARBA" id="ARBA00023211"/>
    </source>
</evidence>
<dbReference type="GO" id="GO:0009117">
    <property type="term" value="P:nucleotide metabolic process"/>
    <property type="evidence" value="ECO:0007669"/>
    <property type="project" value="UniProtKB-KW"/>
</dbReference>
<keyword evidence="7" id="KW-0546">Nucleotide metabolism</keyword>
<organism evidence="13 14">
    <name type="scientific">Sporosarcina newyorkensis</name>
    <dbReference type="NCBI Taxonomy" id="759851"/>
    <lineage>
        <taxon>Bacteria</taxon>
        <taxon>Bacillati</taxon>
        <taxon>Bacillota</taxon>
        <taxon>Bacilli</taxon>
        <taxon>Bacillales</taxon>
        <taxon>Caryophanaceae</taxon>
        <taxon>Sporosarcina</taxon>
    </lineage>
</organism>
<sequence>MKFITGSENQAKMRAVTRMIERYLGNRDISSASVASGVSPQPMSDEETRQGAINRAVAASALQEDTYGIGLEGGVRIIGRTMYLCNWGALATPDGQVFTAAGAQIPLPEDLAAEIKNGKELGDAVDYYFKKQQIRLSEGAMGMLTAQTVPRDVLFEHIMQLLIGQFLYSKASS</sequence>
<accession>A0A1T4XT74</accession>
<keyword evidence="8" id="KW-0464">Manganese</keyword>
<feature type="domain" description="Non-canonical purine NTP phosphatase/PRRC1" evidence="12">
    <location>
        <begin position="6"/>
        <end position="161"/>
    </location>
</feature>
<evidence type="ECO:0000256" key="3">
    <source>
        <dbReference type="ARBA" id="ARBA00022723"/>
    </source>
</evidence>
<comment type="cofactor">
    <cofactor evidence="1">
        <name>Mn(2+)</name>
        <dbReference type="ChEBI" id="CHEBI:29035"/>
    </cofactor>
</comment>
<keyword evidence="5" id="KW-0378">Hydrolase</keyword>
<evidence type="ECO:0000256" key="5">
    <source>
        <dbReference type="ARBA" id="ARBA00022801"/>
    </source>
</evidence>
<dbReference type="AlphaFoldDB" id="A0A1T4XT74"/>
<comment type="cofactor">
    <cofactor evidence="2">
        <name>Mg(2+)</name>
        <dbReference type="ChEBI" id="CHEBI:18420"/>
    </cofactor>
</comment>
<keyword evidence="14" id="KW-1185">Reference proteome</keyword>
<evidence type="ECO:0000256" key="11">
    <source>
        <dbReference type="ARBA" id="ARBA00048781"/>
    </source>
</evidence>
<evidence type="ECO:0000259" key="12">
    <source>
        <dbReference type="Pfam" id="PF01931"/>
    </source>
</evidence>
<dbReference type="GO" id="GO:0000166">
    <property type="term" value="F:nucleotide binding"/>
    <property type="evidence" value="ECO:0007669"/>
    <property type="project" value="UniProtKB-KW"/>
</dbReference>
<keyword evidence="4" id="KW-0547">Nucleotide-binding</keyword>
<dbReference type="Pfam" id="PF01931">
    <property type="entry name" value="NTPase_I-T"/>
    <property type="match status" value="1"/>
</dbReference>
<dbReference type="PANTHER" id="PTHR34699:SF2">
    <property type="entry name" value="NON-CANONICAL PURINE NTP PHOSPHATASE_PRRC1 DOMAIN-CONTAINING PROTEIN"/>
    <property type="match status" value="1"/>
</dbReference>
<comment type="catalytic activity">
    <reaction evidence="11">
        <text>XTP + H2O = XDP + phosphate + H(+)</text>
        <dbReference type="Rhea" id="RHEA:28406"/>
        <dbReference type="ChEBI" id="CHEBI:15377"/>
        <dbReference type="ChEBI" id="CHEBI:15378"/>
        <dbReference type="ChEBI" id="CHEBI:43474"/>
        <dbReference type="ChEBI" id="CHEBI:59884"/>
        <dbReference type="ChEBI" id="CHEBI:61314"/>
        <dbReference type="EC" id="3.6.1.73"/>
    </reaction>
</comment>
<dbReference type="InterPro" id="IPR029001">
    <property type="entry name" value="ITPase-like_fam"/>
</dbReference>
<evidence type="ECO:0000313" key="14">
    <source>
        <dbReference type="Proteomes" id="UP000190042"/>
    </source>
</evidence>
<dbReference type="PANTHER" id="PTHR34699">
    <property type="match status" value="1"/>
</dbReference>
<dbReference type="NCBIfam" id="NF002850">
    <property type="entry name" value="PRK03114.1"/>
    <property type="match status" value="1"/>
</dbReference>
<evidence type="ECO:0000256" key="10">
    <source>
        <dbReference type="ARBA" id="ARBA00048174"/>
    </source>
</evidence>
<dbReference type="GO" id="GO:0103023">
    <property type="term" value="F:ITPase activity"/>
    <property type="evidence" value="ECO:0007669"/>
    <property type="project" value="UniProtKB-EC"/>
</dbReference>
<keyword evidence="3" id="KW-0479">Metal-binding</keyword>
<dbReference type="EMBL" id="FUYJ01000001">
    <property type="protein sequence ID" value="SKA92241.1"/>
    <property type="molecule type" value="Genomic_DNA"/>
</dbReference>
<evidence type="ECO:0000256" key="7">
    <source>
        <dbReference type="ARBA" id="ARBA00023080"/>
    </source>
</evidence>
<evidence type="ECO:0000256" key="2">
    <source>
        <dbReference type="ARBA" id="ARBA00001946"/>
    </source>
</evidence>
<comment type="catalytic activity">
    <reaction evidence="10">
        <text>ITP + H2O = IDP + phosphate + H(+)</text>
        <dbReference type="Rhea" id="RHEA:28330"/>
        <dbReference type="ChEBI" id="CHEBI:15377"/>
        <dbReference type="ChEBI" id="CHEBI:15378"/>
        <dbReference type="ChEBI" id="CHEBI:43474"/>
        <dbReference type="ChEBI" id="CHEBI:58280"/>
        <dbReference type="ChEBI" id="CHEBI:61402"/>
        <dbReference type="EC" id="3.6.1.73"/>
    </reaction>
</comment>
<proteinExistence type="predicted"/>
<evidence type="ECO:0000256" key="4">
    <source>
        <dbReference type="ARBA" id="ARBA00022741"/>
    </source>
</evidence>
<reference evidence="14" key="1">
    <citation type="submission" date="2017-02" db="EMBL/GenBank/DDBJ databases">
        <authorList>
            <person name="Varghese N."/>
            <person name="Submissions S."/>
        </authorList>
    </citation>
    <scope>NUCLEOTIDE SEQUENCE [LARGE SCALE GENOMIC DNA]</scope>
    <source>
        <strain evidence="14">DSM 23966</strain>
    </source>
</reference>
<dbReference type="EC" id="3.6.1.73" evidence="9"/>
<name>A0A1T4XT74_9BACL</name>
<protein>
    <recommendedName>
        <fullName evidence="9">inosine/xanthosine triphosphatase</fullName>
        <ecNumber evidence="9">3.6.1.73</ecNumber>
    </recommendedName>
</protein>